<reference evidence="4" key="2">
    <citation type="submission" date="2015-08" db="EMBL/GenBank/DDBJ databases">
        <title>Draft Genome Sequence of a Heterotrophic Facultative Anaerobic Bacterium Ardenticatena maritima Strain 110S.</title>
        <authorList>
            <person name="Kawaichi S."/>
            <person name="Yoshida T."/>
            <person name="Sako Y."/>
            <person name="Nakamura R."/>
        </authorList>
    </citation>
    <scope>NUCLEOTIDE SEQUENCE [LARGE SCALE GENOMIC DNA]</scope>
    <source>
        <strain evidence="4">110S</strain>
    </source>
</reference>
<feature type="domain" description="M23ase beta-sheet core" evidence="2">
    <location>
        <begin position="266"/>
        <end position="349"/>
    </location>
</feature>
<dbReference type="EC" id="2.7.7.72" evidence="3"/>
<accession>A0A0M8K9Y6</accession>
<keyword evidence="4" id="KW-1185">Reference proteome</keyword>
<dbReference type="Proteomes" id="UP000037784">
    <property type="component" value="Unassembled WGS sequence"/>
</dbReference>
<comment type="caution">
    <text evidence="3">The sequence shown here is derived from an EMBL/GenBank/DDBJ whole genome shotgun (WGS) entry which is preliminary data.</text>
</comment>
<protein>
    <submittedName>
        <fullName evidence="3">tRNA nucleotidyltransferase</fullName>
        <ecNumber evidence="3">2.7.7.72</ecNumber>
    </submittedName>
</protein>
<name>A0A0M8K9Y6_9CHLR</name>
<dbReference type="Pfam" id="PF01551">
    <property type="entry name" value="Peptidase_M23"/>
    <property type="match status" value="1"/>
</dbReference>
<dbReference type="GO" id="GO:0004810">
    <property type="term" value="F:CCA tRNA nucleotidyltransferase activity"/>
    <property type="evidence" value="ECO:0007669"/>
    <property type="project" value="UniProtKB-EC"/>
</dbReference>
<keyword evidence="3" id="KW-0548">Nucleotidyltransferase</keyword>
<evidence type="ECO:0000259" key="1">
    <source>
        <dbReference type="Pfam" id="PF01476"/>
    </source>
</evidence>
<dbReference type="InParanoid" id="A0A0M8K9Y6"/>
<proteinExistence type="predicted"/>
<evidence type="ECO:0000313" key="3">
    <source>
        <dbReference type="EMBL" id="GAP63752.1"/>
    </source>
</evidence>
<dbReference type="SUPFAM" id="SSF51261">
    <property type="entry name" value="Duplicated hybrid motif"/>
    <property type="match status" value="1"/>
</dbReference>
<dbReference type="AlphaFoldDB" id="A0A0M8K9Y6"/>
<organism evidence="3 4">
    <name type="scientific">Ardenticatena maritima</name>
    <dbReference type="NCBI Taxonomy" id="872965"/>
    <lineage>
        <taxon>Bacteria</taxon>
        <taxon>Bacillati</taxon>
        <taxon>Chloroflexota</taxon>
        <taxon>Ardenticatenia</taxon>
        <taxon>Ardenticatenales</taxon>
        <taxon>Ardenticatenaceae</taxon>
        <taxon>Ardenticatena</taxon>
    </lineage>
</organism>
<gene>
    <name evidence="3" type="primary">cca</name>
    <name evidence="3" type="ORF">ARMA_2175</name>
</gene>
<dbReference type="CDD" id="cd12797">
    <property type="entry name" value="M23_peptidase"/>
    <property type="match status" value="1"/>
</dbReference>
<evidence type="ECO:0000313" key="4">
    <source>
        <dbReference type="Proteomes" id="UP000037784"/>
    </source>
</evidence>
<dbReference type="Gene3D" id="2.70.70.10">
    <property type="entry name" value="Glucose Permease (Domain IIA)"/>
    <property type="match status" value="1"/>
</dbReference>
<dbReference type="InterPro" id="IPR011055">
    <property type="entry name" value="Dup_hybrid_motif"/>
</dbReference>
<reference evidence="3 4" key="1">
    <citation type="journal article" date="2015" name="Genome Announc.">
        <title>Draft Genome Sequence of a Heterotrophic Facultative Anaerobic Thermophilic Bacterium, Ardenticatena maritima Strain 110ST.</title>
        <authorList>
            <person name="Kawaichi S."/>
            <person name="Yoshida T."/>
            <person name="Sako Y."/>
            <person name="Nakamura R."/>
        </authorList>
    </citation>
    <scope>NUCLEOTIDE SEQUENCE [LARGE SCALE GENOMIC DNA]</scope>
    <source>
        <strain evidence="3 4">110S</strain>
    </source>
</reference>
<keyword evidence="3" id="KW-0808">Transferase</keyword>
<dbReference type="InterPro" id="IPR018392">
    <property type="entry name" value="LysM"/>
</dbReference>
<sequence>MMRLNNLSNPHEIYAGQVLQLPYKTVTAYVPPAQIIPDSEVVYGPTYKTFDLSSEVRRYNGYLAGYQEWVEGRLLSGSTILQQVAEDYSIGPRVLLALLEFQSGWLTSANPENRDYPFGLRDPARSGLYLQASWAANRLNQGYYGQLSGRDAVLQFASGERMRYDPATNPGTAAVSNVLARTTTPDKLPLMLGAFQQTYRRLFGDPWQYDVPLLPPGVEQPAFRLPWRDGEVWHFTGGPHGGWGDFSAWASLDFLPPDVYSCWPSQYPAVAVAAGTVVRSRDGQVILDLDGDGYHGTGWSVLYMHMTEAGRVTVGMRLQKGDPVGYPSCEGGIADASHLHIARKYNGQWLEADSAIPFVLSGWRAVAAPRAYDGWLIRGEEVREACACRNEKNAITGE</sequence>
<dbReference type="EMBL" id="BBZA01000187">
    <property type="protein sequence ID" value="GAP63752.1"/>
    <property type="molecule type" value="Genomic_DNA"/>
</dbReference>
<dbReference type="InterPro" id="IPR016047">
    <property type="entry name" value="M23ase_b-sheet_dom"/>
</dbReference>
<dbReference type="Pfam" id="PF01476">
    <property type="entry name" value="LysM"/>
    <property type="match status" value="1"/>
</dbReference>
<evidence type="ECO:0000259" key="2">
    <source>
        <dbReference type="Pfam" id="PF01551"/>
    </source>
</evidence>
<feature type="domain" description="LysM" evidence="1">
    <location>
        <begin position="2"/>
        <end position="22"/>
    </location>
</feature>